<keyword evidence="2" id="KW-1185">Reference proteome</keyword>
<name>A0AA35QRV8_GEOBA</name>
<reference evidence="1" key="1">
    <citation type="submission" date="2023-03" db="EMBL/GenBank/DDBJ databases">
        <authorList>
            <person name="Steffen K."/>
            <person name="Cardenas P."/>
        </authorList>
    </citation>
    <scope>NUCLEOTIDE SEQUENCE</scope>
</reference>
<dbReference type="Proteomes" id="UP001174909">
    <property type="component" value="Unassembled WGS sequence"/>
</dbReference>
<proteinExistence type="predicted"/>
<sequence>MVGLYKDPKGETITTLGTIGLKDKVVSDDNELTDELQMLRQKVMTLENDLKKNVPACGNVVDCIVPGKRKVEQTKKENTL</sequence>
<gene>
    <name evidence="1" type="ORF">GBAR_LOCUS252</name>
</gene>
<evidence type="ECO:0000313" key="2">
    <source>
        <dbReference type="Proteomes" id="UP001174909"/>
    </source>
</evidence>
<accession>A0AA35QRV8</accession>
<protein>
    <submittedName>
        <fullName evidence="1">Uncharacterized protein</fullName>
    </submittedName>
</protein>
<dbReference type="AlphaFoldDB" id="A0AA35QRV8"/>
<comment type="caution">
    <text evidence="1">The sequence shown here is derived from an EMBL/GenBank/DDBJ whole genome shotgun (WGS) entry which is preliminary data.</text>
</comment>
<dbReference type="EMBL" id="CASHTH010000032">
    <property type="protein sequence ID" value="CAI7989564.1"/>
    <property type="molecule type" value="Genomic_DNA"/>
</dbReference>
<organism evidence="1 2">
    <name type="scientific">Geodia barretti</name>
    <name type="common">Barrett's horny sponge</name>
    <dbReference type="NCBI Taxonomy" id="519541"/>
    <lineage>
        <taxon>Eukaryota</taxon>
        <taxon>Metazoa</taxon>
        <taxon>Porifera</taxon>
        <taxon>Demospongiae</taxon>
        <taxon>Heteroscleromorpha</taxon>
        <taxon>Tetractinellida</taxon>
        <taxon>Astrophorina</taxon>
        <taxon>Geodiidae</taxon>
        <taxon>Geodia</taxon>
    </lineage>
</organism>
<evidence type="ECO:0000313" key="1">
    <source>
        <dbReference type="EMBL" id="CAI7989564.1"/>
    </source>
</evidence>